<keyword evidence="3" id="KW-1185">Reference proteome</keyword>
<name>A0A9W4XWN3_9PLEO</name>
<keyword evidence="1" id="KW-1133">Transmembrane helix</keyword>
<organism evidence="2 3">
    <name type="scientific">Periconia digitata</name>
    <dbReference type="NCBI Taxonomy" id="1303443"/>
    <lineage>
        <taxon>Eukaryota</taxon>
        <taxon>Fungi</taxon>
        <taxon>Dikarya</taxon>
        <taxon>Ascomycota</taxon>
        <taxon>Pezizomycotina</taxon>
        <taxon>Dothideomycetes</taxon>
        <taxon>Pleosporomycetidae</taxon>
        <taxon>Pleosporales</taxon>
        <taxon>Massarineae</taxon>
        <taxon>Periconiaceae</taxon>
        <taxon>Periconia</taxon>
    </lineage>
</organism>
<protein>
    <submittedName>
        <fullName evidence="2">Uncharacterized protein</fullName>
    </submittedName>
</protein>
<feature type="transmembrane region" description="Helical" evidence="1">
    <location>
        <begin position="147"/>
        <end position="173"/>
    </location>
</feature>
<dbReference type="OrthoDB" id="3753379at2759"/>
<dbReference type="Proteomes" id="UP001152607">
    <property type="component" value="Unassembled WGS sequence"/>
</dbReference>
<evidence type="ECO:0000256" key="1">
    <source>
        <dbReference type="SAM" id="Phobius"/>
    </source>
</evidence>
<feature type="transmembrane region" description="Helical" evidence="1">
    <location>
        <begin position="408"/>
        <end position="432"/>
    </location>
</feature>
<feature type="transmembrane region" description="Helical" evidence="1">
    <location>
        <begin position="71"/>
        <end position="90"/>
    </location>
</feature>
<feature type="transmembrane region" description="Helical" evidence="1">
    <location>
        <begin position="193"/>
        <end position="213"/>
    </location>
</feature>
<feature type="transmembrane region" description="Helical" evidence="1">
    <location>
        <begin position="40"/>
        <end position="59"/>
    </location>
</feature>
<keyword evidence="1" id="KW-0812">Transmembrane</keyword>
<evidence type="ECO:0000313" key="3">
    <source>
        <dbReference type="Proteomes" id="UP001152607"/>
    </source>
</evidence>
<feature type="transmembrane region" description="Helical" evidence="1">
    <location>
        <begin position="362"/>
        <end position="388"/>
    </location>
</feature>
<dbReference type="EMBL" id="CAOQHR010000006">
    <property type="protein sequence ID" value="CAI6336307.1"/>
    <property type="molecule type" value="Genomic_DNA"/>
</dbReference>
<evidence type="ECO:0000313" key="2">
    <source>
        <dbReference type="EMBL" id="CAI6336307.1"/>
    </source>
</evidence>
<keyword evidence="1" id="KW-0472">Membrane</keyword>
<comment type="caution">
    <text evidence="2">The sequence shown here is derived from an EMBL/GenBank/DDBJ whole genome shotgun (WGS) entry which is preliminary data.</text>
</comment>
<gene>
    <name evidence="2" type="ORF">PDIGIT_LOCUS9402</name>
</gene>
<sequence length="478" mass="54902">MSGSLDYVSQFCAGHNSTEISECLSHGLRDSGNVRSVDEVWMRSFGIHIAALASFGHLMSLQGRTTSLSDLILLFCYFEFPEVLLAQMLIRCFTMTVRRFWQHEEMSKRFFVAACLGCSSTLSADPKKDVPLTAICSRQVRPVSRNFGILLMGRIGLLLTFLVQYTASVSLWIRLVFYLKDRSHWFWHIDMRTFEIVVGGLLATMSSLLILVVSDEWVMVNTSSEGISLERTETSQDALRPPYPNDPPEIQIIMPDLSYTLSEKMKRWNGWFSDCLAFYIPHSLQNELELGIVLQRVFAHGLAVYTLHHRFPDGCPPILHSLSSASSTFDWTEICPDRANIWDPSNFTHHPRSRNYLRYMRGLEICGLLFTIGVARILAHWVFGIVSIACRGVMGKTLPSKLRFWDRWFLSGRTMISFPLVLLLFSCSPLWIMSMLEQRGWVAHAQSVLQRQDIPEIDRIAVSILMWKDPWYDRFYVI</sequence>
<proteinExistence type="predicted"/>
<reference evidence="2" key="1">
    <citation type="submission" date="2023-01" db="EMBL/GenBank/DDBJ databases">
        <authorList>
            <person name="Van Ghelder C."/>
            <person name="Rancurel C."/>
        </authorList>
    </citation>
    <scope>NUCLEOTIDE SEQUENCE</scope>
    <source>
        <strain evidence="2">CNCM I-4278</strain>
    </source>
</reference>
<dbReference type="AlphaFoldDB" id="A0A9W4XWN3"/>
<accession>A0A9W4XWN3</accession>